<proteinExistence type="predicted"/>
<name>A0ABV6VYQ9_9ACTN</name>
<reference evidence="1 2" key="1">
    <citation type="submission" date="2024-09" db="EMBL/GenBank/DDBJ databases">
        <authorList>
            <person name="Lee S.D."/>
        </authorList>
    </citation>
    <scope>NUCLEOTIDE SEQUENCE [LARGE SCALE GENOMIC DNA]</scope>
    <source>
        <strain evidence="1 2">N8-3</strain>
    </source>
</reference>
<sequence>MAAIKPLVMDPDRPAWEQQPGERDEAWDQFRTYRDLGRARRSLPEAAKALGLSYGHTKTLASARRWVQRATAYYRWLDEIAEAEWVEARKKAMADDAKLLRIVIGAAAQRLATVDPAKLTVTEATRLMDLGLRHRRALFGNPTDVIAITGPQGDALTVQLQDFEQLPEEQRAVKLKELAASAARRAHALAEADEESDDA</sequence>
<evidence type="ECO:0000313" key="1">
    <source>
        <dbReference type="EMBL" id="MFC1418716.1"/>
    </source>
</evidence>
<protein>
    <recommendedName>
        <fullName evidence="3">Terminase small subunit</fullName>
    </recommendedName>
</protein>
<accession>A0ABV6VYQ9</accession>
<comment type="caution">
    <text evidence="1">The sequence shown here is derived from an EMBL/GenBank/DDBJ whole genome shotgun (WGS) entry which is preliminary data.</text>
</comment>
<evidence type="ECO:0000313" key="2">
    <source>
        <dbReference type="Proteomes" id="UP001592531"/>
    </source>
</evidence>
<organism evidence="1 2">
    <name type="scientific">Streptacidiphilus cavernicola</name>
    <dbReference type="NCBI Taxonomy" id="3342716"/>
    <lineage>
        <taxon>Bacteria</taxon>
        <taxon>Bacillati</taxon>
        <taxon>Actinomycetota</taxon>
        <taxon>Actinomycetes</taxon>
        <taxon>Kitasatosporales</taxon>
        <taxon>Streptomycetaceae</taxon>
        <taxon>Streptacidiphilus</taxon>
    </lineage>
</organism>
<evidence type="ECO:0008006" key="3">
    <source>
        <dbReference type="Google" id="ProtNLM"/>
    </source>
</evidence>
<dbReference type="RefSeq" id="WP_380537512.1">
    <property type="nucleotide sequence ID" value="NZ_JBHFAB010000013.1"/>
</dbReference>
<dbReference type="EMBL" id="JBHFAB010000013">
    <property type="protein sequence ID" value="MFC1418716.1"/>
    <property type="molecule type" value="Genomic_DNA"/>
</dbReference>
<keyword evidence="2" id="KW-1185">Reference proteome</keyword>
<gene>
    <name evidence="1" type="ORF">ACEZDE_19065</name>
</gene>
<dbReference type="Proteomes" id="UP001592531">
    <property type="component" value="Unassembled WGS sequence"/>
</dbReference>